<feature type="non-terminal residue" evidence="1">
    <location>
        <position position="97"/>
    </location>
</feature>
<protein>
    <recommendedName>
        <fullName evidence="3">Kinesin light chain</fullName>
    </recommendedName>
</protein>
<dbReference type="AlphaFoldDB" id="A0AAE0K5F2"/>
<dbReference type="Proteomes" id="UP001285441">
    <property type="component" value="Unassembled WGS sequence"/>
</dbReference>
<evidence type="ECO:0000313" key="1">
    <source>
        <dbReference type="EMBL" id="KAK3369985.1"/>
    </source>
</evidence>
<evidence type="ECO:0008006" key="3">
    <source>
        <dbReference type="Google" id="ProtNLM"/>
    </source>
</evidence>
<dbReference type="InterPro" id="IPR011990">
    <property type="entry name" value="TPR-like_helical_dom_sf"/>
</dbReference>
<dbReference type="Pfam" id="PF13374">
    <property type="entry name" value="TPR_10"/>
    <property type="match status" value="2"/>
</dbReference>
<accession>A0AAE0K5F2</accession>
<dbReference type="SUPFAM" id="SSF48452">
    <property type="entry name" value="TPR-like"/>
    <property type="match status" value="1"/>
</dbReference>
<reference evidence="1" key="2">
    <citation type="submission" date="2023-06" db="EMBL/GenBank/DDBJ databases">
        <authorList>
            <consortium name="Lawrence Berkeley National Laboratory"/>
            <person name="Haridas S."/>
            <person name="Hensen N."/>
            <person name="Bonometti L."/>
            <person name="Westerberg I."/>
            <person name="Brannstrom I.O."/>
            <person name="Guillou S."/>
            <person name="Cros-Aarteil S."/>
            <person name="Calhoun S."/>
            <person name="Kuo A."/>
            <person name="Mondo S."/>
            <person name="Pangilinan J."/>
            <person name="Riley R."/>
            <person name="LaButti K."/>
            <person name="Andreopoulos B."/>
            <person name="Lipzen A."/>
            <person name="Chen C."/>
            <person name="Yanf M."/>
            <person name="Daum C."/>
            <person name="Ng V."/>
            <person name="Clum A."/>
            <person name="Steindorff A."/>
            <person name="Ohm R."/>
            <person name="Martin F."/>
            <person name="Silar P."/>
            <person name="Natvig D."/>
            <person name="Lalanne C."/>
            <person name="Gautier V."/>
            <person name="Ament-velasquez S.L."/>
            <person name="Kruys A."/>
            <person name="Hutchinson M.I."/>
            <person name="Powell A.J."/>
            <person name="Barry K."/>
            <person name="Miller A.N."/>
            <person name="Grigoriev I.V."/>
            <person name="Debuchy R."/>
            <person name="Gladieux P."/>
            <person name="Thoren M.H."/>
            <person name="Johannesson H."/>
        </authorList>
    </citation>
    <scope>NUCLEOTIDE SEQUENCE</scope>
    <source>
        <strain evidence="1">CBS 232.78</strain>
    </source>
</reference>
<proteinExistence type="predicted"/>
<gene>
    <name evidence="1" type="ORF">B0H63DRAFT_421694</name>
</gene>
<organism evidence="1 2">
    <name type="scientific">Podospora didyma</name>
    <dbReference type="NCBI Taxonomy" id="330526"/>
    <lineage>
        <taxon>Eukaryota</taxon>
        <taxon>Fungi</taxon>
        <taxon>Dikarya</taxon>
        <taxon>Ascomycota</taxon>
        <taxon>Pezizomycotina</taxon>
        <taxon>Sordariomycetes</taxon>
        <taxon>Sordariomycetidae</taxon>
        <taxon>Sordariales</taxon>
        <taxon>Podosporaceae</taxon>
        <taxon>Podospora</taxon>
    </lineage>
</organism>
<name>A0AAE0K5F2_9PEZI</name>
<evidence type="ECO:0000313" key="2">
    <source>
        <dbReference type="Proteomes" id="UP001285441"/>
    </source>
</evidence>
<dbReference type="EMBL" id="JAULSW010000009">
    <property type="protein sequence ID" value="KAK3369985.1"/>
    <property type="molecule type" value="Genomic_DNA"/>
</dbReference>
<comment type="caution">
    <text evidence="1">The sequence shown here is derived from an EMBL/GenBank/DDBJ whole genome shotgun (WGS) entry which is preliminary data.</text>
</comment>
<reference evidence="1" key="1">
    <citation type="journal article" date="2023" name="Mol. Phylogenet. Evol.">
        <title>Genome-scale phylogeny and comparative genomics of the fungal order Sordariales.</title>
        <authorList>
            <person name="Hensen N."/>
            <person name="Bonometti L."/>
            <person name="Westerberg I."/>
            <person name="Brannstrom I.O."/>
            <person name="Guillou S."/>
            <person name="Cros-Aarteil S."/>
            <person name="Calhoun S."/>
            <person name="Haridas S."/>
            <person name="Kuo A."/>
            <person name="Mondo S."/>
            <person name="Pangilinan J."/>
            <person name="Riley R."/>
            <person name="LaButti K."/>
            <person name="Andreopoulos B."/>
            <person name="Lipzen A."/>
            <person name="Chen C."/>
            <person name="Yan M."/>
            <person name="Daum C."/>
            <person name="Ng V."/>
            <person name="Clum A."/>
            <person name="Steindorff A."/>
            <person name="Ohm R.A."/>
            <person name="Martin F."/>
            <person name="Silar P."/>
            <person name="Natvig D.O."/>
            <person name="Lalanne C."/>
            <person name="Gautier V."/>
            <person name="Ament-Velasquez S.L."/>
            <person name="Kruys A."/>
            <person name="Hutchinson M.I."/>
            <person name="Powell A.J."/>
            <person name="Barry K."/>
            <person name="Miller A.N."/>
            <person name="Grigoriev I.V."/>
            <person name="Debuchy R."/>
            <person name="Gladieux P."/>
            <person name="Hiltunen Thoren M."/>
            <person name="Johannesson H."/>
        </authorList>
    </citation>
    <scope>NUCLEOTIDE SEQUENCE</scope>
    <source>
        <strain evidence="1">CBS 232.78</strain>
    </source>
</reference>
<sequence>MGELAMALKALGREKEAKAMLADCFEAQQRVLGPDHAHSLISMANLAGMLRDLGQDEECLEIMEECAAAMERVSGLDDPRTCNVWAVLKQWRIDDKK</sequence>
<keyword evidence="2" id="KW-1185">Reference proteome</keyword>
<dbReference type="Gene3D" id="1.25.40.10">
    <property type="entry name" value="Tetratricopeptide repeat domain"/>
    <property type="match status" value="1"/>
</dbReference>